<evidence type="ECO:0000256" key="9">
    <source>
        <dbReference type="ARBA" id="ARBA00032159"/>
    </source>
</evidence>
<keyword evidence="7 11" id="KW-0496">Mitochondrion</keyword>
<sequence length="117" mass="13211">MGFTGGFISGLALTSSVLYLSTLFHQRNRLQQSLNLRTSSHTLKQIYDPDRIYTPPSLRMRSTGIGDIAKDRWNSEVERAVRRVQETDWREVGSEVEGAVWGLIERVRKSSRSGGGK</sequence>
<protein>
    <recommendedName>
        <fullName evidence="4 11">MICOS complex subunit MIC12</fullName>
    </recommendedName>
    <alternativeName>
        <fullName evidence="10 11">Altered inheritance of mitochondria protein 5, mitochondrial</fullName>
    </alternativeName>
    <alternativeName>
        <fullName evidence="9 11">Found in mitochondrial proteome protein 51</fullName>
    </alternativeName>
</protein>
<comment type="subcellular location">
    <subcellularLocation>
        <location evidence="2">Membrane</location>
    </subcellularLocation>
    <subcellularLocation>
        <location evidence="11">Mitochondrion inner membrane</location>
        <topology evidence="11">Single-pass membrane protein</topology>
    </subcellularLocation>
</comment>
<keyword evidence="13" id="KW-1185">Reference proteome</keyword>
<dbReference type="OrthoDB" id="4037694at2759"/>
<dbReference type="Proteomes" id="UP000572817">
    <property type="component" value="Unassembled WGS sequence"/>
</dbReference>
<keyword evidence="5" id="KW-0812">Transmembrane</keyword>
<keyword evidence="6" id="KW-1133">Transmembrane helix</keyword>
<keyword evidence="8" id="KW-0472">Membrane</keyword>
<evidence type="ECO:0000256" key="7">
    <source>
        <dbReference type="ARBA" id="ARBA00023128"/>
    </source>
</evidence>
<evidence type="ECO:0000313" key="12">
    <source>
        <dbReference type="EMBL" id="KAF4314202.1"/>
    </source>
</evidence>
<evidence type="ECO:0000256" key="1">
    <source>
        <dbReference type="ARBA" id="ARBA00002689"/>
    </source>
</evidence>
<organism evidence="12 13">
    <name type="scientific">Botryosphaeria dothidea</name>
    <dbReference type="NCBI Taxonomy" id="55169"/>
    <lineage>
        <taxon>Eukaryota</taxon>
        <taxon>Fungi</taxon>
        <taxon>Dikarya</taxon>
        <taxon>Ascomycota</taxon>
        <taxon>Pezizomycotina</taxon>
        <taxon>Dothideomycetes</taxon>
        <taxon>Dothideomycetes incertae sedis</taxon>
        <taxon>Botryosphaeriales</taxon>
        <taxon>Botryosphaeriaceae</taxon>
        <taxon>Botryosphaeria</taxon>
    </lineage>
</organism>
<comment type="caution">
    <text evidence="12">The sequence shown here is derived from an EMBL/GenBank/DDBJ whole genome shotgun (WGS) entry which is preliminary data.</text>
</comment>
<evidence type="ECO:0000256" key="10">
    <source>
        <dbReference type="ARBA" id="ARBA00032985"/>
    </source>
</evidence>
<keyword evidence="11" id="KW-0999">Mitochondrion inner membrane</keyword>
<evidence type="ECO:0000256" key="6">
    <source>
        <dbReference type="ARBA" id="ARBA00022989"/>
    </source>
</evidence>
<dbReference type="Pfam" id="PF17050">
    <property type="entry name" value="AIM5"/>
    <property type="match status" value="1"/>
</dbReference>
<evidence type="ECO:0000256" key="5">
    <source>
        <dbReference type="ARBA" id="ARBA00022692"/>
    </source>
</evidence>
<dbReference type="AlphaFoldDB" id="A0A8H4NGN2"/>
<gene>
    <name evidence="12" type="ORF">GTA08_BOTSDO01074</name>
</gene>
<proteinExistence type="inferred from homology"/>
<dbReference type="GO" id="GO:0044284">
    <property type="term" value="C:mitochondrial crista junction"/>
    <property type="evidence" value="ECO:0007669"/>
    <property type="project" value="InterPro"/>
</dbReference>
<evidence type="ECO:0000256" key="3">
    <source>
        <dbReference type="ARBA" id="ARBA00009188"/>
    </source>
</evidence>
<comment type="similarity">
    <text evidence="3 11">Belongs to the MICOS complex subunit Mic12 family.</text>
</comment>
<dbReference type="InterPro" id="IPR031463">
    <property type="entry name" value="Mic12"/>
</dbReference>
<reference evidence="12" key="1">
    <citation type="submission" date="2020-04" db="EMBL/GenBank/DDBJ databases">
        <title>Genome Assembly and Annotation of Botryosphaeria dothidea sdau 11-99, a Latent Pathogen of Apple Fruit Ring Rot in China.</title>
        <authorList>
            <person name="Yu C."/>
            <person name="Diao Y."/>
            <person name="Lu Q."/>
            <person name="Zhao J."/>
            <person name="Cui S."/>
            <person name="Peng C."/>
            <person name="He B."/>
            <person name="Liu H."/>
        </authorList>
    </citation>
    <scope>NUCLEOTIDE SEQUENCE [LARGE SCALE GENOMIC DNA]</scope>
    <source>
        <strain evidence="12">Sdau11-99</strain>
    </source>
</reference>
<name>A0A8H4NGN2_9PEZI</name>
<evidence type="ECO:0000256" key="8">
    <source>
        <dbReference type="ARBA" id="ARBA00023136"/>
    </source>
</evidence>
<comment type="function">
    <text evidence="1 11">Component of the MICOS complex, a large protein complex of the mitochondrial inner membrane that plays crucial roles in the maintenance of crista junctions, inner membrane architecture, and formation of contact sites to the outer membrane.</text>
</comment>
<dbReference type="GO" id="GO:0061617">
    <property type="term" value="C:MICOS complex"/>
    <property type="evidence" value="ECO:0007669"/>
    <property type="project" value="UniProtKB-UniRule"/>
</dbReference>
<evidence type="ECO:0000256" key="11">
    <source>
        <dbReference type="RuleBase" id="RU363010"/>
    </source>
</evidence>
<accession>A0A8H4NGN2</accession>
<dbReference type="EMBL" id="WWBZ02000001">
    <property type="protein sequence ID" value="KAF4314202.1"/>
    <property type="molecule type" value="Genomic_DNA"/>
</dbReference>
<comment type="subunit">
    <text evidence="11">Component of the mitochondrial contact site and cristae organizing system (MICOS) complex.</text>
</comment>
<evidence type="ECO:0000313" key="13">
    <source>
        <dbReference type="Proteomes" id="UP000572817"/>
    </source>
</evidence>
<evidence type="ECO:0000256" key="4">
    <source>
        <dbReference type="ARBA" id="ARBA00018170"/>
    </source>
</evidence>
<evidence type="ECO:0000256" key="2">
    <source>
        <dbReference type="ARBA" id="ARBA00004370"/>
    </source>
</evidence>
<dbReference type="GO" id="GO:0042407">
    <property type="term" value="P:cristae formation"/>
    <property type="evidence" value="ECO:0007669"/>
    <property type="project" value="InterPro"/>
</dbReference>